<evidence type="ECO:0000313" key="3">
    <source>
        <dbReference type="Proteomes" id="UP000292274"/>
    </source>
</evidence>
<keyword evidence="1" id="KW-0812">Transmembrane</keyword>
<keyword evidence="3" id="KW-1185">Reference proteome</keyword>
<feature type="transmembrane region" description="Helical" evidence="1">
    <location>
        <begin position="57"/>
        <end position="79"/>
    </location>
</feature>
<accession>A0A4R0GL86</accession>
<keyword evidence="1" id="KW-1133">Transmembrane helix</keyword>
<evidence type="ECO:0000313" key="2">
    <source>
        <dbReference type="EMBL" id="TCB98404.1"/>
    </source>
</evidence>
<feature type="transmembrane region" description="Helical" evidence="1">
    <location>
        <begin position="85"/>
        <end position="110"/>
    </location>
</feature>
<dbReference type="RefSeq" id="WP_165521785.1">
    <property type="nucleotide sequence ID" value="NZ_SJJR01000004.1"/>
</dbReference>
<feature type="transmembrane region" description="Helical" evidence="1">
    <location>
        <begin position="12"/>
        <end position="29"/>
    </location>
</feature>
<feature type="transmembrane region" description="Helical" evidence="1">
    <location>
        <begin position="161"/>
        <end position="180"/>
    </location>
</feature>
<sequence length="270" mass="28212">MPTPRSVLTHPVVWSIPVMALLAWISMPINDELYEFWVNYDPQGDAQQQESLHATRIFRYTSGVLGGQLLALLAGAALARRHSQATALAVAAPLGVLLAGVTVLVAYPLARAREAGHRVGPAYDDPVLVRVLLHELAGYPLLAAAGVGLGILLAGRRTSQRGALLILLGLIWYAAMQVGLAQDDEFGGPSWLLWAVPPIAAGTAVALAGLALDVWSDPPLLVGDGGSSAGIALLVGAGAYALGLNLLGVLVGRRRRRPTRTPPPESAADS</sequence>
<feature type="transmembrane region" description="Helical" evidence="1">
    <location>
        <begin position="231"/>
        <end position="251"/>
    </location>
</feature>
<reference evidence="2 3" key="1">
    <citation type="submission" date="2019-02" db="EMBL/GenBank/DDBJ databases">
        <title>Jishengella sp. nov., isolated from a root of Zingiber montanum.</title>
        <authorList>
            <person name="Kuncharoen N."/>
            <person name="Kudo T."/>
            <person name="Masahiro Y."/>
            <person name="Ohkuma M."/>
            <person name="Tanasupawat S."/>
        </authorList>
    </citation>
    <scope>NUCLEOTIDE SEQUENCE [LARGE SCALE GENOMIC DNA]</scope>
    <source>
        <strain evidence="2 3">PLAI 1-1</strain>
    </source>
</reference>
<name>A0A4R0GL86_9ACTN</name>
<dbReference type="EMBL" id="SJJR01000004">
    <property type="protein sequence ID" value="TCB98404.1"/>
    <property type="molecule type" value="Genomic_DNA"/>
</dbReference>
<comment type="caution">
    <text evidence="2">The sequence shown here is derived from an EMBL/GenBank/DDBJ whole genome shotgun (WGS) entry which is preliminary data.</text>
</comment>
<keyword evidence="1" id="KW-0472">Membrane</keyword>
<protein>
    <submittedName>
        <fullName evidence="2">Uncharacterized protein</fullName>
    </submittedName>
</protein>
<gene>
    <name evidence="2" type="ORF">E0H26_08450</name>
</gene>
<evidence type="ECO:0000256" key="1">
    <source>
        <dbReference type="SAM" id="Phobius"/>
    </source>
</evidence>
<organism evidence="2 3">
    <name type="scientific">Micromonospora zingiberis</name>
    <dbReference type="NCBI Taxonomy" id="2053011"/>
    <lineage>
        <taxon>Bacteria</taxon>
        <taxon>Bacillati</taxon>
        <taxon>Actinomycetota</taxon>
        <taxon>Actinomycetes</taxon>
        <taxon>Micromonosporales</taxon>
        <taxon>Micromonosporaceae</taxon>
        <taxon>Micromonospora</taxon>
    </lineage>
</organism>
<dbReference type="AlphaFoldDB" id="A0A4R0GL86"/>
<dbReference type="Proteomes" id="UP000292274">
    <property type="component" value="Unassembled WGS sequence"/>
</dbReference>
<feature type="transmembrane region" description="Helical" evidence="1">
    <location>
        <begin position="131"/>
        <end position="155"/>
    </location>
</feature>
<proteinExistence type="predicted"/>